<dbReference type="EMBL" id="MPLS01000006">
    <property type="protein sequence ID" value="ORI98299.1"/>
    <property type="molecule type" value="Genomic_DNA"/>
</dbReference>
<evidence type="ECO:0000313" key="4">
    <source>
        <dbReference type="EMBL" id="ORI98299.1"/>
    </source>
</evidence>
<dbReference type="Pfam" id="PF00583">
    <property type="entry name" value="Acetyltransf_1"/>
    <property type="match status" value="1"/>
</dbReference>
<dbReference type="PANTHER" id="PTHR43420">
    <property type="entry name" value="ACETYLTRANSFERASE"/>
    <property type="match status" value="1"/>
</dbReference>
<dbReference type="CDD" id="cd04301">
    <property type="entry name" value="NAT_SF"/>
    <property type="match status" value="1"/>
</dbReference>
<evidence type="ECO:0000256" key="2">
    <source>
        <dbReference type="ARBA" id="ARBA00023315"/>
    </source>
</evidence>
<dbReference type="GO" id="GO:0016747">
    <property type="term" value="F:acyltransferase activity, transferring groups other than amino-acyl groups"/>
    <property type="evidence" value="ECO:0007669"/>
    <property type="project" value="InterPro"/>
</dbReference>
<reference evidence="4 5" key="1">
    <citation type="journal article" date="2017" name="Front. Microbiol.">
        <title>Genomic Characterization of Dairy Associated Leuconostoc Species and Diversity of Leuconostocs in Undefined Mixed Mesophilic Starter Cultures.</title>
        <authorList>
            <person name="Frantzen C.A."/>
            <person name="Kot W."/>
            <person name="Pedersen T.B."/>
            <person name="Ardo Y.M."/>
            <person name="Broadbent J.R."/>
            <person name="Neve H."/>
            <person name="Hansen L.H."/>
            <person name="Dal Bello F."/>
            <person name="Ostlie H.M."/>
            <person name="Kleppen H.P."/>
            <person name="Vogensen F.K."/>
            <person name="Holo H."/>
        </authorList>
    </citation>
    <scope>NUCLEOTIDE SEQUENCE [LARGE SCALE GENOMIC DNA]</scope>
    <source>
        <strain evidence="4 5">LMGCF08</strain>
    </source>
</reference>
<dbReference type="RefSeq" id="WP_036067949.1">
    <property type="nucleotide sequence ID" value="NZ_MPLS01000006.1"/>
</dbReference>
<name>A0A1X0VFD2_LEUPS</name>
<dbReference type="Proteomes" id="UP000192288">
    <property type="component" value="Unassembled WGS sequence"/>
</dbReference>
<organism evidence="4 5">
    <name type="scientific">Leuconostoc pseudomesenteroides</name>
    <dbReference type="NCBI Taxonomy" id="33968"/>
    <lineage>
        <taxon>Bacteria</taxon>
        <taxon>Bacillati</taxon>
        <taxon>Bacillota</taxon>
        <taxon>Bacilli</taxon>
        <taxon>Lactobacillales</taxon>
        <taxon>Lactobacillaceae</taxon>
        <taxon>Leuconostoc</taxon>
    </lineage>
</organism>
<keyword evidence="2" id="KW-0012">Acyltransferase</keyword>
<dbReference type="InterPro" id="IPR016181">
    <property type="entry name" value="Acyl_CoA_acyltransferase"/>
</dbReference>
<dbReference type="SUPFAM" id="SSF55729">
    <property type="entry name" value="Acyl-CoA N-acyltransferases (Nat)"/>
    <property type="match status" value="1"/>
</dbReference>
<protein>
    <submittedName>
        <fullName evidence="4">GNAT family N-acetyltransferase</fullName>
    </submittedName>
</protein>
<evidence type="ECO:0000313" key="5">
    <source>
        <dbReference type="Proteomes" id="UP000192288"/>
    </source>
</evidence>
<dbReference type="PROSITE" id="PS51186">
    <property type="entry name" value="GNAT"/>
    <property type="match status" value="1"/>
</dbReference>
<gene>
    <name evidence="4" type="ORF">BMR96_02860</name>
</gene>
<accession>A0A1X0VFD2</accession>
<dbReference type="Gene3D" id="3.40.630.30">
    <property type="match status" value="1"/>
</dbReference>
<dbReference type="InterPro" id="IPR050680">
    <property type="entry name" value="YpeA/RimI_acetyltransf"/>
</dbReference>
<evidence type="ECO:0000256" key="1">
    <source>
        <dbReference type="ARBA" id="ARBA00022679"/>
    </source>
</evidence>
<feature type="domain" description="N-acetyltransferase" evidence="3">
    <location>
        <begin position="11"/>
        <end position="163"/>
    </location>
</feature>
<dbReference type="AlphaFoldDB" id="A0A1X0VFD2"/>
<dbReference type="InterPro" id="IPR000182">
    <property type="entry name" value="GNAT_dom"/>
</dbReference>
<comment type="caution">
    <text evidence="4">The sequence shown here is derived from an EMBL/GenBank/DDBJ whole genome shotgun (WGS) entry which is preliminary data.</text>
</comment>
<dbReference type="eggNOG" id="COG0456">
    <property type="taxonomic scope" value="Bacteria"/>
</dbReference>
<keyword evidence="1 4" id="KW-0808">Transferase</keyword>
<evidence type="ECO:0000259" key="3">
    <source>
        <dbReference type="PROSITE" id="PS51186"/>
    </source>
</evidence>
<sequence>MNFDMSQPIAFSLEVAGLENAAQWQALIQQLMTETDTFLIASMRDGEVVPEENVGPAITLLLMAEQGALRLPVGIGSIENGEVGMAILSQFQGAGLGQSLMTALLDWAQANGLQQVWLDVQVDNLPARHIYEKFGFIMVGKQVNLTLPNGRQTQLQKMVLELEI</sequence>
<proteinExistence type="predicted"/>
<dbReference type="PANTHER" id="PTHR43420:SF44">
    <property type="entry name" value="ACETYLTRANSFERASE YPEA"/>
    <property type="match status" value="1"/>
</dbReference>
<dbReference type="STRING" id="33968.BMS77_04305"/>